<dbReference type="Proteomes" id="UP001597337">
    <property type="component" value="Unassembled WGS sequence"/>
</dbReference>
<keyword evidence="1" id="KW-0472">Membrane</keyword>
<protein>
    <submittedName>
        <fullName evidence="2">Uncharacterized protein</fullName>
    </submittedName>
</protein>
<organism evidence="2 3">
    <name type="scientific">Thiorhodococcus fuscus</name>
    <dbReference type="NCBI Taxonomy" id="527200"/>
    <lineage>
        <taxon>Bacteria</taxon>
        <taxon>Pseudomonadati</taxon>
        <taxon>Pseudomonadota</taxon>
        <taxon>Gammaproteobacteria</taxon>
        <taxon>Chromatiales</taxon>
        <taxon>Chromatiaceae</taxon>
        <taxon>Thiorhodococcus</taxon>
    </lineage>
</organism>
<comment type="caution">
    <text evidence="2">The sequence shown here is derived from an EMBL/GenBank/DDBJ whole genome shotgun (WGS) entry which is preliminary data.</text>
</comment>
<dbReference type="RefSeq" id="WP_386022911.1">
    <property type="nucleotide sequence ID" value="NZ_JBHUHX010000004.1"/>
</dbReference>
<dbReference type="EMBL" id="JBHUHX010000004">
    <property type="protein sequence ID" value="MFD2110777.1"/>
    <property type="molecule type" value="Genomic_DNA"/>
</dbReference>
<proteinExistence type="predicted"/>
<feature type="transmembrane region" description="Helical" evidence="1">
    <location>
        <begin position="86"/>
        <end position="112"/>
    </location>
</feature>
<evidence type="ECO:0000313" key="3">
    <source>
        <dbReference type="Proteomes" id="UP001597337"/>
    </source>
</evidence>
<reference evidence="3" key="1">
    <citation type="journal article" date="2019" name="Int. J. Syst. Evol. Microbiol.">
        <title>The Global Catalogue of Microorganisms (GCM) 10K type strain sequencing project: providing services to taxonomists for standard genome sequencing and annotation.</title>
        <authorList>
            <consortium name="The Broad Institute Genomics Platform"/>
            <consortium name="The Broad Institute Genome Sequencing Center for Infectious Disease"/>
            <person name="Wu L."/>
            <person name="Ma J."/>
        </authorList>
    </citation>
    <scope>NUCLEOTIDE SEQUENCE [LARGE SCALE GENOMIC DNA]</scope>
    <source>
        <strain evidence="3">KACC 12597</strain>
    </source>
</reference>
<keyword evidence="3" id="KW-1185">Reference proteome</keyword>
<evidence type="ECO:0000313" key="2">
    <source>
        <dbReference type="EMBL" id="MFD2110777.1"/>
    </source>
</evidence>
<keyword evidence="1" id="KW-1133">Transmembrane helix</keyword>
<gene>
    <name evidence="2" type="ORF">ACFSJC_02840</name>
</gene>
<keyword evidence="1" id="KW-0812">Transmembrane</keyword>
<sequence>MFDQLTKPAAADVEDLGIGTLLRSSYWRARRYFGQVFNVSDGLLRYDQDRNADGYEVQSVGLSWLLSIGAREARVLWWQGHRIRAVFMLLIPGLQAAIGLVFKAAWLFVLLLEQLVHLGFTDDDWERNGDLWLEHFGDGSDQGPKHP</sequence>
<name>A0ABW4Y564_9GAMM</name>
<evidence type="ECO:0000256" key="1">
    <source>
        <dbReference type="SAM" id="Phobius"/>
    </source>
</evidence>
<accession>A0ABW4Y564</accession>